<evidence type="ECO:0000313" key="2">
    <source>
        <dbReference type="EMBL" id="AGK75088.1"/>
    </source>
</evidence>
<organism evidence="2 3">
    <name type="scientific">Streptomyces microflavus DSM 40593</name>
    <dbReference type="NCBI Taxonomy" id="1303692"/>
    <lineage>
        <taxon>Bacteria</taxon>
        <taxon>Bacillati</taxon>
        <taxon>Actinomycetota</taxon>
        <taxon>Actinomycetes</taxon>
        <taxon>Kitasatosporales</taxon>
        <taxon>Streptomycetaceae</taxon>
        <taxon>Streptomyces</taxon>
    </lineage>
</organism>
<gene>
    <name evidence="2" type="ORF">SFUL_103</name>
</gene>
<feature type="compositionally biased region" description="Basic residues" evidence="1">
    <location>
        <begin position="160"/>
        <end position="173"/>
    </location>
</feature>
<feature type="region of interest" description="Disordered" evidence="1">
    <location>
        <begin position="201"/>
        <end position="237"/>
    </location>
</feature>
<dbReference type="AlphaFoldDB" id="N0CND8"/>
<accession>N0CND8</accession>
<protein>
    <submittedName>
        <fullName evidence="2">NB-ARC domain protein</fullName>
    </submittedName>
</protein>
<dbReference type="EMBL" id="CP005080">
    <property type="protein sequence ID" value="AGK75088.1"/>
    <property type="molecule type" value="Genomic_DNA"/>
</dbReference>
<dbReference type="Proteomes" id="UP000013304">
    <property type="component" value="Chromosome"/>
</dbReference>
<dbReference type="HOGENOM" id="CLU_946344_0_0_11"/>
<evidence type="ECO:0000313" key="3">
    <source>
        <dbReference type="Proteomes" id="UP000013304"/>
    </source>
</evidence>
<name>N0CND8_STRMI</name>
<dbReference type="KEGG" id="sfi:SFUL_103"/>
<feature type="region of interest" description="Disordered" evidence="1">
    <location>
        <begin position="41"/>
        <end position="185"/>
    </location>
</feature>
<evidence type="ECO:0000256" key="1">
    <source>
        <dbReference type="SAM" id="MobiDB-lite"/>
    </source>
</evidence>
<proteinExistence type="predicted"/>
<feature type="compositionally biased region" description="Pro residues" evidence="1">
    <location>
        <begin position="124"/>
        <end position="139"/>
    </location>
</feature>
<feature type="compositionally biased region" description="Low complexity" evidence="1">
    <location>
        <begin position="103"/>
        <end position="112"/>
    </location>
</feature>
<reference evidence="2 3" key="1">
    <citation type="submission" date="2013-04" db="EMBL/GenBank/DDBJ databases">
        <title>Complete genome sequence of Streptomyces fulvissimus.</title>
        <authorList>
            <person name="Myronovskyi M."/>
            <person name="Tokovenko B."/>
            <person name="Manderscheid N."/>
            <person name="Petzke L."/>
            <person name="Luzhetskyy A."/>
        </authorList>
    </citation>
    <scope>NUCLEOTIDE SEQUENCE [LARGE SCALE GENOMIC DNA]</scope>
    <source>
        <strain evidence="2 3">DSM 40593</strain>
    </source>
</reference>
<sequence>MVGPRRLLYPLARPSVPMATPIRRVRSSSKVAAWARGTGNAVTFCSPRSPAEASRPAYARPLSGGRRPSRADSHRLRTLPGTRPPRHPCQPQQSRSCTERSRSPPGGRRPSPADSHRLRTRPGTRPPQHPHQPQQPRPNPARARPPRGGRGPQPTDPHRLRTRPGTRPPRHPHQPQQPRSCLERGRPEPTVATAMAAHSILTGPLTTPEPVRLTRPQPHHPPESRAPSRSGAALPSHSHFEVVQDDDLAPVVSAEGHTPQPWGRYSFLLTVPGGGTLRLLHDLGDTAPETEDER</sequence>